<dbReference type="RefSeq" id="WP_202749808.1">
    <property type="nucleotide sequence ID" value="NZ_JAESWC010000009.1"/>
</dbReference>
<dbReference type="Gene3D" id="1.10.4040.10">
    <property type="entry name" value="Penicillinase repressor domain"/>
    <property type="match status" value="1"/>
</dbReference>
<dbReference type="Proteomes" id="UP000632377">
    <property type="component" value="Unassembled WGS sequence"/>
</dbReference>
<evidence type="ECO:0000256" key="1">
    <source>
        <dbReference type="ARBA" id="ARBA00011046"/>
    </source>
</evidence>
<dbReference type="InterPro" id="IPR005650">
    <property type="entry name" value="BlaI_family"/>
</dbReference>
<comment type="similarity">
    <text evidence="1">Belongs to the BlaI transcriptional regulatory family.</text>
</comment>
<proteinExistence type="inferred from homology"/>
<dbReference type="Gene3D" id="1.10.10.10">
    <property type="entry name" value="Winged helix-like DNA-binding domain superfamily/Winged helix DNA-binding domain"/>
    <property type="match status" value="1"/>
</dbReference>
<name>A0ABS1TCF9_9CLOT</name>
<evidence type="ECO:0000256" key="4">
    <source>
        <dbReference type="ARBA" id="ARBA00023163"/>
    </source>
</evidence>
<keyword evidence="3" id="KW-0238">DNA-binding</keyword>
<dbReference type="EMBL" id="JAESWC010000009">
    <property type="protein sequence ID" value="MBL4937053.1"/>
    <property type="molecule type" value="Genomic_DNA"/>
</dbReference>
<evidence type="ECO:0000256" key="5">
    <source>
        <dbReference type="SAM" id="Coils"/>
    </source>
</evidence>
<accession>A0ABS1TCF9</accession>
<reference evidence="6 7" key="1">
    <citation type="submission" date="2021-01" db="EMBL/GenBank/DDBJ databases">
        <title>Genome public.</title>
        <authorList>
            <person name="Liu C."/>
            <person name="Sun Q."/>
        </authorList>
    </citation>
    <scope>NUCLEOTIDE SEQUENCE [LARGE SCALE GENOMIC DNA]</scope>
    <source>
        <strain evidence="6 7">YIM B02515</strain>
    </source>
</reference>
<evidence type="ECO:0000313" key="6">
    <source>
        <dbReference type="EMBL" id="MBL4937053.1"/>
    </source>
</evidence>
<evidence type="ECO:0000313" key="7">
    <source>
        <dbReference type="Proteomes" id="UP000632377"/>
    </source>
</evidence>
<sequence>MKDMPKISDSEWEVMKVLWDKSPLTSSEIVEMLKPATKWSPTTIYTLISRLVNKKAIGIKEGSSPYICYPLVSRKDCSKKEYSSFIKKVYNGSLNLMLSNLVEEQDLSEEDIEELKKILDKSKDRG</sequence>
<dbReference type="InterPro" id="IPR036388">
    <property type="entry name" value="WH-like_DNA-bd_sf"/>
</dbReference>
<gene>
    <name evidence="6" type="ORF">JK636_14960</name>
</gene>
<dbReference type="InterPro" id="IPR036390">
    <property type="entry name" value="WH_DNA-bd_sf"/>
</dbReference>
<dbReference type="PIRSF" id="PIRSF019455">
    <property type="entry name" value="CopR_AtkY"/>
    <property type="match status" value="1"/>
</dbReference>
<feature type="coiled-coil region" evidence="5">
    <location>
        <begin position="98"/>
        <end position="125"/>
    </location>
</feature>
<keyword evidence="4" id="KW-0804">Transcription</keyword>
<dbReference type="SUPFAM" id="SSF46785">
    <property type="entry name" value="Winged helix' DNA-binding domain"/>
    <property type="match status" value="1"/>
</dbReference>
<protein>
    <submittedName>
        <fullName evidence="6">BlaI/MecI/CopY family transcriptional regulator</fullName>
    </submittedName>
</protein>
<keyword evidence="5" id="KW-0175">Coiled coil</keyword>
<organism evidence="6 7">
    <name type="scientific">Clostridium rhizosphaerae</name>
    <dbReference type="NCBI Taxonomy" id="2803861"/>
    <lineage>
        <taxon>Bacteria</taxon>
        <taxon>Bacillati</taxon>
        <taxon>Bacillota</taxon>
        <taxon>Clostridia</taxon>
        <taxon>Eubacteriales</taxon>
        <taxon>Clostridiaceae</taxon>
        <taxon>Clostridium</taxon>
    </lineage>
</organism>
<keyword evidence="7" id="KW-1185">Reference proteome</keyword>
<comment type="caution">
    <text evidence="6">The sequence shown here is derived from an EMBL/GenBank/DDBJ whole genome shotgun (WGS) entry which is preliminary data.</text>
</comment>
<dbReference type="Pfam" id="PF03965">
    <property type="entry name" value="Penicillinase_R"/>
    <property type="match status" value="1"/>
</dbReference>
<keyword evidence="2" id="KW-0805">Transcription regulation</keyword>
<evidence type="ECO:0000256" key="3">
    <source>
        <dbReference type="ARBA" id="ARBA00023125"/>
    </source>
</evidence>
<evidence type="ECO:0000256" key="2">
    <source>
        <dbReference type="ARBA" id="ARBA00023015"/>
    </source>
</evidence>